<dbReference type="InterPro" id="IPR011694">
    <property type="entry name" value="Ixonnexin-like"/>
</dbReference>
<keyword evidence="4" id="KW-0732">Signal</keyword>
<evidence type="ECO:0000256" key="4">
    <source>
        <dbReference type="SAM" id="SignalP"/>
    </source>
</evidence>
<organism evidence="5">
    <name type="scientific">Ornithodoros coriaceus</name>
    <name type="common">Soft tick</name>
    <name type="synonym">Argasid tick</name>
    <dbReference type="NCBI Taxonomy" id="92741"/>
    <lineage>
        <taxon>Eukaryota</taxon>
        <taxon>Metazoa</taxon>
        <taxon>Ecdysozoa</taxon>
        <taxon>Arthropoda</taxon>
        <taxon>Chelicerata</taxon>
        <taxon>Arachnida</taxon>
        <taxon>Acari</taxon>
        <taxon>Parasitiformes</taxon>
        <taxon>Ixodida</taxon>
        <taxon>Ixodoidea</taxon>
        <taxon>Argasidae</taxon>
        <taxon>Ornithodorinae</taxon>
        <taxon>Ornithodoros</taxon>
    </lineage>
</organism>
<comment type="subcellular location">
    <subcellularLocation>
        <location evidence="1">Secreted</location>
    </subcellularLocation>
</comment>
<feature type="region of interest" description="Disordered" evidence="3">
    <location>
        <begin position="76"/>
        <end position="100"/>
    </location>
</feature>
<reference evidence="5" key="1">
    <citation type="journal article" date="2008" name="J. Proteomics">
        <title>An insight into the salivary transcriptome and proteome of the soft tick and vector of epizootic bovine abortion, Ornithodoros coriaceus.</title>
        <authorList>
            <person name="Francischetti I.M."/>
            <person name="Meng Z."/>
            <person name="Mans B.J."/>
            <person name="Gudderra N."/>
            <person name="Hall M."/>
            <person name="Veenstra T.D."/>
            <person name="Pham V.M."/>
            <person name="Kotsyfakis M."/>
            <person name="Ribeiro J.M."/>
        </authorList>
    </citation>
    <scope>NUCLEOTIDE SEQUENCE</scope>
    <source>
        <tissue evidence="5">Salivary glands</tissue>
    </source>
</reference>
<name>B2D2C8_ORNCO</name>
<dbReference type="EMBL" id="EU574862">
    <property type="protein sequence ID" value="ACB70369.1"/>
    <property type="molecule type" value="mRNA"/>
</dbReference>
<protein>
    <submittedName>
        <fullName evidence="5">Acid tail salivary protein</fullName>
    </submittedName>
</protein>
<evidence type="ECO:0000256" key="3">
    <source>
        <dbReference type="SAM" id="MobiDB-lite"/>
    </source>
</evidence>
<evidence type="ECO:0000256" key="1">
    <source>
        <dbReference type="ARBA" id="ARBA00004613"/>
    </source>
</evidence>
<dbReference type="Pfam" id="PF07771">
    <property type="entry name" value="TSGP1"/>
    <property type="match status" value="1"/>
</dbReference>
<feature type="compositionally biased region" description="Acidic residues" evidence="3">
    <location>
        <begin position="91"/>
        <end position="100"/>
    </location>
</feature>
<reference evidence="5" key="2">
    <citation type="submission" date="2008-03" db="EMBL/GenBank/DDBJ databases">
        <authorList>
            <person name="Li K.S."/>
            <person name="Guan Y."/>
            <person name="Wang J."/>
            <person name="Smith G.J.D."/>
            <person name="Xu K.M."/>
            <person name="Duan L."/>
            <person name="Rahardjo A.P."/>
            <person name="Puthavathana P."/>
            <person name="Buranathai C."/>
            <person name="Nguyen T.D."/>
            <person name="Estoepangestie A.T.S."/>
            <person name="Chaisingh A."/>
            <person name="Auewarakul P."/>
            <person name="Long H.T."/>
            <person name="Hanh N.T.H."/>
            <person name="Lim W."/>
            <person name="Webby R.J."/>
            <person name="Poon L.L.M."/>
            <person name="Chen H."/>
            <person name="Shortridge K.F."/>
            <person name="Yuen K.Y."/>
            <person name="Webster R.G."/>
            <person name="Peiris J.S.M."/>
        </authorList>
    </citation>
    <scope>NUCLEOTIDE SEQUENCE</scope>
    <source>
        <tissue evidence="5">Salivary glands</tissue>
    </source>
</reference>
<dbReference type="AlphaFoldDB" id="B2D2C8"/>
<evidence type="ECO:0000313" key="5">
    <source>
        <dbReference type="EMBL" id="ACB70369.1"/>
    </source>
</evidence>
<sequence length="100" mass="11007">MKAAILLALASLALVAGQEYPCERKNRPSGQKDCSYYCQLNGKWELGKYQNNIPCDYSSSNDGICLEGLCYNKDTVKPGSNPGGRNQPADEGGDEEWDRK</sequence>
<evidence type="ECO:0000256" key="2">
    <source>
        <dbReference type="ARBA" id="ARBA00022525"/>
    </source>
</evidence>
<accession>B2D2C8</accession>
<keyword evidence="2" id="KW-0964">Secreted</keyword>
<dbReference type="GO" id="GO:0005576">
    <property type="term" value="C:extracellular region"/>
    <property type="evidence" value="ECO:0007669"/>
    <property type="project" value="UniProtKB-SubCell"/>
</dbReference>
<feature type="chain" id="PRO_5002777033" evidence="4">
    <location>
        <begin position="18"/>
        <end position="100"/>
    </location>
</feature>
<proteinExistence type="evidence at transcript level"/>
<feature type="signal peptide" evidence="4">
    <location>
        <begin position="1"/>
        <end position="17"/>
    </location>
</feature>